<protein>
    <submittedName>
        <fullName evidence="3">Uncharacterized protein</fullName>
    </submittedName>
</protein>
<feature type="compositionally biased region" description="Polar residues" evidence="2">
    <location>
        <begin position="521"/>
        <end position="549"/>
    </location>
</feature>
<dbReference type="EMBL" id="KB445804">
    <property type="protein sequence ID" value="EMD34126.1"/>
    <property type="molecule type" value="Genomic_DNA"/>
</dbReference>
<evidence type="ECO:0000313" key="4">
    <source>
        <dbReference type="Proteomes" id="UP000016930"/>
    </source>
</evidence>
<organism evidence="3 4">
    <name type="scientific">Ceriporiopsis subvermispora (strain B)</name>
    <name type="common">White-rot fungus</name>
    <name type="synonym">Gelatoporia subvermispora</name>
    <dbReference type="NCBI Taxonomy" id="914234"/>
    <lineage>
        <taxon>Eukaryota</taxon>
        <taxon>Fungi</taxon>
        <taxon>Dikarya</taxon>
        <taxon>Basidiomycota</taxon>
        <taxon>Agaricomycotina</taxon>
        <taxon>Agaricomycetes</taxon>
        <taxon>Polyporales</taxon>
        <taxon>Gelatoporiaceae</taxon>
        <taxon>Gelatoporia</taxon>
    </lineage>
</organism>
<accession>M2R5D5</accession>
<sequence length="758" mass="83913">MPRTKGDPKKRGLKSKFSPKRLKFLQESREAFQQAQQTGSPATISKFYTRIMNKWLLLFGYDLPQDQDPAEDVDETTLGDIDKIPGIDEGTERERAERVQIHKSTRLKLQQWFLHDRGKVPGAADSKEVKKLFKAIGQESARPPRRLSAVAFYQKMFYDDRVKADFDARYSAALKAWQDARDRGITVPDKPPAQLKIRNEVAAENWAKESKEFREEMLQALEEEHERELLEVKGLEAMDHPDDFELAMREASVFLQAIAEGLQRRYGMAASILMAGPIPEKGGSLDVRSIHAAVTSGAAALRWPQADPDGYAQVEKIMLKFVAQVFPIAERAARAAKYDRYIAKRAASGPFAATTTPRELVMPTAAGAPVPMPRPIPMPIAAAAATTTPSPRQPSALMKSSRQRQGEKKSKQRKGKNRCKLSETAGNGSDEEPEAELSSNESTGSNEVLARSKADQDESSDQSSNENGKDPDQDRESLRSEEANEDAEEGCSDSSKQDSDGGNHGSGGDDGTNIAPPVRVTRSTTRIVQNDGVNSTRSPIARPSSTRGSAATPARILTARRGRGATSATSRLEATPSARRTSRAAAGPAPPVLDLSGCPPHTRHLYSNIVEASVRSAAWADCISLFLDFEQANNFADVDQRLPGTEFHPIEFRDWFQAGREKRQPDGPLVDDLAGFKTRMLSWWKSLQPAERGGDLERPSTEIPADSWTAMRRHGKQGIYLVIKGLQWWARELDKQDDPQLLEDWEFMVSNVAWVLGI</sequence>
<evidence type="ECO:0000313" key="3">
    <source>
        <dbReference type="EMBL" id="EMD34126.1"/>
    </source>
</evidence>
<feature type="compositionally biased region" description="Polar residues" evidence="2">
    <location>
        <begin position="437"/>
        <end position="446"/>
    </location>
</feature>
<feature type="coiled-coil region" evidence="1">
    <location>
        <begin position="203"/>
        <end position="238"/>
    </location>
</feature>
<gene>
    <name evidence="3" type="ORF">CERSUDRAFT_98051</name>
</gene>
<dbReference type="AlphaFoldDB" id="M2R5D5"/>
<keyword evidence="1" id="KW-0175">Coiled coil</keyword>
<evidence type="ECO:0000256" key="2">
    <source>
        <dbReference type="SAM" id="MobiDB-lite"/>
    </source>
</evidence>
<dbReference type="Proteomes" id="UP000016930">
    <property type="component" value="Unassembled WGS sequence"/>
</dbReference>
<reference evidence="3 4" key="1">
    <citation type="journal article" date="2012" name="Proc. Natl. Acad. Sci. U.S.A.">
        <title>Comparative genomics of Ceriporiopsis subvermispora and Phanerochaete chrysosporium provide insight into selective ligninolysis.</title>
        <authorList>
            <person name="Fernandez-Fueyo E."/>
            <person name="Ruiz-Duenas F.J."/>
            <person name="Ferreira P."/>
            <person name="Floudas D."/>
            <person name="Hibbett D.S."/>
            <person name="Canessa P."/>
            <person name="Larrondo L.F."/>
            <person name="James T.Y."/>
            <person name="Seelenfreund D."/>
            <person name="Lobos S."/>
            <person name="Polanco R."/>
            <person name="Tello M."/>
            <person name="Honda Y."/>
            <person name="Watanabe T."/>
            <person name="Watanabe T."/>
            <person name="Ryu J.S."/>
            <person name="Kubicek C.P."/>
            <person name="Schmoll M."/>
            <person name="Gaskell J."/>
            <person name="Hammel K.E."/>
            <person name="St John F.J."/>
            <person name="Vanden Wymelenberg A."/>
            <person name="Sabat G."/>
            <person name="Splinter BonDurant S."/>
            <person name="Syed K."/>
            <person name="Yadav J.S."/>
            <person name="Doddapaneni H."/>
            <person name="Subramanian V."/>
            <person name="Lavin J.L."/>
            <person name="Oguiza J.A."/>
            <person name="Perez G."/>
            <person name="Pisabarro A.G."/>
            <person name="Ramirez L."/>
            <person name="Santoyo F."/>
            <person name="Master E."/>
            <person name="Coutinho P.M."/>
            <person name="Henrissat B."/>
            <person name="Lombard V."/>
            <person name="Magnuson J.K."/>
            <person name="Kuees U."/>
            <person name="Hori C."/>
            <person name="Igarashi K."/>
            <person name="Samejima M."/>
            <person name="Held B.W."/>
            <person name="Barry K.W."/>
            <person name="LaButti K.M."/>
            <person name="Lapidus A."/>
            <person name="Lindquist E.A."/>
            <person name="Lucas S.M."/>
            <person name="Riley R."/>
            <person name="Salamov A.A."/>
            <person name="Hoffmeister D."/>
            <person name="Schwenk D."/>
            <person name="Hadar Y."/>
            <person name="Yarden O."/>
            <person name="de Vries R.P."/>
            <person name="Wiebenga A."/>
            <person name="Stenlid J."/>
            <person name="Eastwood D."/>
            <person name="Grigoriev I.V."/>
            <person name="Berka R.M."/>
            <person name="Blanchette R.A."/>
            <person name="Kersten P."/>
            <person name="Martinez A.T."/>
            <person name="Vicuna R."/>
            <person name="Cullen D."/>
        </authorList>
    </citation>
    <scope>NUCLEOTIDE SEQUENCE [LARGE SCALE GENOMIC DNA]</scope>
    <source>
        <strain evidence="3 4">B</strain>
    </source>
</reference>
<feature type="compositionally biased region" description="Basic residues" evidence="2">
    <location>
        <begin position="410"/>
        <end position="419"/>
    </location>
</feature>
<keyword evidence="4" id="KW-1185">Reference proteome</keyword>
<feature type="compositionally biased region" description="Basic and acidic residues" evidence="2">
    <location>
        <begin position="467"/>
        <end position="482"/>
    </location>
</feature>
<dbReference type="HOGENOM" id="CLU_021700_0_0_1"/>
<feature type="region of interest" description="Disordered" evidence="2">
    <location>
        <begin position="385"/>
        <end position="593"/>
    </location>
</feature>
<name>M2R5D5_CERS8</name>
<proteinExistence type="predicted"/>
<evidence type="ECO:0000256" key="1">
    <source>
        <dbReference type="SAM" id="Coils"/>
    </source>
</evidence>
<feature type="compositionally biased region" description="Low complexity" evidence="2">
    <location>
        <begin position="574"/>
        <end position="587"/>
    </location>
</feature>
<dbReference type="OrthoDB" id="2732771at2759"/>
<feature type="compositionally biased region" description="Low complexity" evidence="2">
    <location>
        <begin position="385"/>
        <end position="396"/>
    </location>
</feature>